<dbReference type="Proteomes" id="UP001172386">
    <property type="component" value="Unassembled WGS sequence"/>
</dbReference>
<reference evidence="1" key="1">
    <citation type="submission" date="2022-10" db="EMBL/GenBank/DDBJ databases">
        <title>Culturing micro-colonial fungi from biological soil crusts in the Mojave desert and describing Neophaeococcomyces mojavensis, and introducing the new genera and species Taxawa tesnikishii.</title>
        <authorList>
            <person name="Kurbessoian T."/>
            <person name="Stajich J.E."/>
        </authorList>
    </citation>
    <scope>NUCLEOTIDE SEQUENCE</scope>
    <source>
        <strain evidence="1">JES_112</strain>
    </source>
</reference>
<keyword evidence="2" id="KW-1185">Reference proteome</keyword>
<name>A0ACC2ZYN0_9EURO</name>
<gene>
    <name evidence="1" type="ORF">H2198_007944</name>
</gene>
<proteinExistence type="predicted"/>
<evidence type="ECO:0000313" key="2">
    <source>
        <dbReference type="Proteomes" id="UP001172386"/>
    </source>
</evidence>
<sequence>MDDKKISDAQGLEQEQDEKVYPPLKIVLPAMAAIYLAVFLVALDRTIIGTAIPTISSDFDSFGDIAWYEAGFLLPLCILQLSFGCAYKYYSAKWMLVALVAIFEIGSIVCAAAPTSNALIVGRAITGIGGAGISSGAFLLITILVPLQSRPKYIGSLGSVFGIASIIGPIIGGYLTPVTWRWCFWINVPVGAISLLLLLSLTPKSPPPVKRADTWRGKIDQLDPLGFILIAPSVICLLFAIEWGGIEYPWKNGRIIALFVVFGVFGLAFVASQAWRKDKATIPPRVFLQRSILVGSIANVGIGSVLVIYAFYLPIWFQVIQGKSPQSSGLSLLPLLLSNVLAVIGGGVATSIFGYYTPFMIVGSAILIVGSALITTWQANVGTGSWIGYQIVAGFGLGLVLQQPNIAAQTVLPDSEVSVGISLLAFISLLGGTVFITVSQTLLENKLIQGLEEIIPDLDPSTLANGGATSLRSMVSENKLSVVLDVYNDSIRSIWYLALALSCLIFLASLGMEWKSVKKEEKKTDDAVP</sequence>
<evidence type="ECO:0000313" key="1">
    <source>
        <dbReference type="EMBL" id="KAJ9652814.1"/>
    </source>
</evidence>
<accession>A0ACC2ZYN0</accession>
<protein>
    <submittedName>
        <fullName evidence="1">Uncharacterized protein</fullName>
    </submittedName>
</protein>
<organism evidence="1 2">
    <name type="scientific">Neophaeococcomyces mojaviensis</name>
    <dbReference type="NCBI Taxonomy" id="3383035"/>
    <lineage>
        <taxon>Eukaryota</taxon>
        <taxon>Fungi</taxon>
        <taxon>Dikarya</taxon>
        <taxon>Ascomycota</taxon>
        <taxon>Pezizomycotina</taxon>
        <taxon>Eurotiomycetes</taxon>
        <taxon>Chaetothyriomycetidae</taxon>
        <taxon>Chaetothyriales</taxon>
        <taxon>Chaetothyriales incertae sedis</taxon>
        <taxon>Neophaeococcomyces</taxon>
    </lineage>
</organism>
<dbReference type="EMBL" id="JAPDRQ010000181">
    <property type="protein sequence ID" value="KAJ9652814.1"/>
    <property type="molecule type" value="Genomic_DNA"/>
</dbReference>
<comment type="caution">
    <text evidence="1">The sequence shown here is derived from an EMBL/GenBank/DDBJ whole genome shotgun (WGS) entry which is preliminary data.</text>
</comment>